<gene>
    <name evidence="1" type="ORF">SNEC2469_LOCUS25122</name>
</gene>
<name>A0A812ZQU3_9DINO</name>
<dbReference type="OrthoDB" id="438738at2759"/>
<reference evidence="1" key="1">
    <citation type="submission" date="2021-02" db="EMBL/GenBank/DDBJ databases">
        <authorList>
            <person name="Dougan E. K."/>
            <person name="Rhodes N."/>
            <person name="Thang M."/>
            <person name="Chan C."/>
        </authorList>
    </citation>
    <scope>NUCLEOTIDE SEQUENCE</scope>
</reference>
<comment type="caution">
    <text evidence="1">The sequence shown here is derived from an EMBL/GenBank/DDBJ whole genome shotgun (WGS) entry which is preliminary data.</text>
</comment>
<dbReference type="Proteomes" id="UP000601435">
    <property type="component" value="Unassembled WGS sequence"/>
</dbReference>
<accession>A0A812ZQU3</accession>
<proteinExistence type="predicted"/>
<evidence type="ECO:0000313" key="2">
    <source>
        <dbReference type="Proteomes" id="UP000601435"/>
    </source>
</evidence>
<organism evidence="1 2">
    <name type="scientific">Symbiodinium necroappetens</name>
    <dbReference type="NCBI Taxonomy" id="1628268"/>
    <lineage>
        <taxon>Eukaryota</taxon>
        <taxon>Sar</taxon>
        <taxon>Alveolata</taxon>
        <taxon>Dinophyceae</taxon>
        <taxon>Suessiales</taxon>
        <taxon>Symbiodiniaceae</taxon>
        <taxon>Symbiodinium</taxon>
    </lineage>
</organism>
<dbReference type="EMBL" id="CAJNJA010049142">
    <property type="protein sequence ID" value="CAE7835835.1"/>
    <property type="molecule type" value="Genomic_DNA"/>
</dbReference>
<keyword evidence="2" id="KW-1185">Reference proteome</keyword>
<protein>
    <submittedName>
        <fullName evidence="1">Uncharacterized protein</fullName>
    </submittedName>
</protein>
<dbReference type="AlphaFoldDB" id="A0A812ZQU3"/>
<evidence type="ECO:0000313" key="1">
    <source>
        <dbReference type="EMBL" id="CAE7835835.1"/>
    </source>
</evidence>
<sequence length="86" mass="10185">MKKNAYMRFSRSLTSPYTPPAVLEAYDRCKDANGKVNRHRVNELFKQFMDCNEQWGESELVLTAEARTAQRSTVQRRWMLRSDRVL</sequence>